<protein>
    <submittedName>
        <fullName evidence="3">Pilus assembly protein TadG</fullName>
    </submittedName>
</protein>
<accession>A0A0J1CS78</accession>
<dbReference type="EMBL" id="AEJF01000146">
    <property type="protein sequence ID" value="KLU23505.1"/>
    <property type="molecule type" value="Genomic_DNA"/>
</dbReference>
<feature type="transmembrane region" description="Helical" evidence="1">
    <location>
        <begin position="21"/>
        <end position="47"/>
    </location>
</feature>
<feature type="domain" description="TadE-like" evidence="2">
    <location>
        <begin position="17"/>
        <end position="59"/>
    </location>
</feature>
<organism evidence="3 4">
    <name type="scientific">Caballeronia mineralivorans PML1(12)</name>
    <dbReference type="NCBI Taxonomy" id="908627"/>
    <lineage>
        <taxon>Bacteria</taxon>
        <taxon>Pseudomonadati</taxon>
        <taxon>Pseudomonadota</taxon>
        <taxon>Betaproteobacteria</taxon>
        <taxon>Burkholderiales</taxon>
        <taxon>Burkholderiaceae</taxon>
        <taxon>Caballeronia</taxon>
    </lineage>
</organism>
<name>A0A0J1CS78_9BURK</name>
<dbReference type="PATRIC" id="fig|908627.4.peg.5582"/>
<evidence type="ECO:0000313" key="4">
    <source>
        <dbReference type="Proteomes" id="UP000035963"/>
    </source>
</evidence>
<dbReference type="InterPro" id="IPR012495">
    <property type="entry name" value="TadE-like_dom"/>
</dbReference>
<evidence type="ECO:0000313" key="3">
    <source>
        <dbReference type="EMBL" id="KLU23505.1"/>
    </source>
</evidence>
<keyword evidence="1" id="KW-0812">Transmembrane</keyword>
<dbReference type="RefSeq" id="WP_047849418.1">
    <property type="nucleotide sequence ID" value="NZ_AEJF01000146.1"/>
</dbReference>
<dbReference type="Pfam" id="PF07811">
    <property type="entry name" value="TadE"/>
    <property type="match status" value="1"/>
</dbReference>
<keyword evidence="4" id="KW-1185">Reference proteome</keyword>
<dbReference type="OrthoDB" id="5397339at2"/>
<reference evidence="3 4" key="1">
    <citation type="journal article" date="2015" name="Genome Announc.">
        <title>Draft Genome Sequence of Burkholderia sp. Strain PML1(12), an Ectomycorrhizosphere-Inhabiting Bacterium with Effective Mineral-Weathering Ability.</title>
        <authorList>
            <person name="Uroz S."/>
            <person name="Oger P."/>
        </authorList>
    </citation>
    <scope>NUCLEOTIDE SEQUENCE [LARGE SCALE GENOMIC DNA]</scope>
    <source>
        <strain evidence="4">PML1(12)</strain>
    </source>
</reference>
<sequence length="148" mass="15474">MTTKRRRFIAARSRQRGVAAVEFALVAGVFCTLLIGICEFARVLFYWNTASEAMREGARVAVVCDLNAAGIANNVTGLMPTIPASSVSVSYAPSGCTASTCSTVTVSISNVPVNTVIPFVPLTLMMPAFTTTLPRESLTSSSGGSACN</sequence>
<gene>
    <name evidence="3" type="ORF">EOS_25015</name>
</gene>
<dbReference type="Proteomes" id="UP000035963">
    <property type="component" value="Unassembled WGS sequence"/>
</dbReference>
<keyword evidence="1" id="KW-1133">Transmembrane helix</keyword>
<proteinExistence type="predicted"/>
<evidence type="ECO:0000256" key="1">
    <source>
        <dbReference type="SAM" id="Phobius"/>
    </source>
</evidence>
<keyword evidence="1" id="KW-0472">Membrane</keyword>
<dbReference type="AlphaFoldDB" id="A0A0J1CS78"/>
<comment type="caution">
    <text evidence="3">The sequence shown here is derived from an EMBL/GenBank/DDBJ whole genome shotgun (WGS) entry which is preliminary data.</text>
</comment>
<evidence type="ECO:0000259" key="2">
    <source>
        <dbReference type="Pfam" id="PF07811"/>
    </source>
</evidence>